<keyword evidence="2" id="KW-1185">Reference proteome</keyword>
<evidence type="ECO:0000313" key="2">
    <source>
        <dbReference type="Proteomes" id="UP000016521"/>
    </source>
</evidence>
<name>A0ABM6NLU5_PSEO7</name>
<gene>
    <name evidence="1" type="ORF">PPIS_b0962</name>
</gene>
<proteinExistence type="predicted"/>
<dbReference type="Proteomes" id="UP000016521">
    <property type="component" value="Chromosome II"/>
</dbReference>
<organism evidence="1 2">
    <name type="scientific">Pseudoalteromonas piscicida</name>
    <dbReference type="NCBI Taxonomy" id="43662"/>
    <lineage>
        <taxon>Bacteria</taxon>
        <taxon>Pseudomonadati</taxon>
        <taxon>Pseudomonadota</taxon>
        <taxon>Gammaproteobacteria</taxon>
        <taxon>Alteromonadales</taxon>
        <taxon>Pseudoalteromonadaceae</taxon>
        <taxon>Pseudoalteromonas</taxon>
    </lineage>
</organism>
<sequence>MLFHNTMNDIKQFNSASWFNESHSNGVELGLKELLFL</sequence>
<dbReference type="EMBL" id="CP011925">
    <property type="protein sequence ID" value="ATD10009.1"/>
    <property type="molecule type" value="Genomic_DNA"/>
</dbReference>
<reference evidence="1 2" key="1">
    <citation type="submission" date="2015-06" db="EMBL/GenBank/DDBJ databases">
        <authorList>
            <person name="Xie B.-B."/>
            <person name="Rong J.-C."/>
            <person name="Qin Q.-L."/>
            <person name="Zhang Y.-Z."/>
        </authorList>
    </citation>
    <scope>NUCLEOTIDE SEQUENCE [LARGE SCALE GENOMIC DNA]</scope>
    <source>
        <strain evidence="1 2">JCM 20779</strain>
    </source>
</reference>
<evidence type="ECO:0000313" key="1">
    <source>
        <dbReference type="EMBL" id="ATD10009.1"/>
    </source>
</evidence>
<accession>A0ABM6NLU5</accession>
<protein>
    <submittedName>
        <fullName evidence="1">Uncharacterized protein</fullName>
    </submittedName>
</protein>